<dbReference type="RefSeq" id="WP_051917567.1">
    <property type="nucleotide sequence ID" value="NZ_JDUT01000018.1"/>
</dbReference>
<evidence type="ECO:0000256" key="1">
    <source>
        <dbReference type="SAM" id="MobiDB-lite"/>
    </source>
</evidence>
<accession>A0A087D5N8</accession>
<feature type="region of interest" description="Disordered" evidence="1">
    <location>
        <begin position="323"/>
        <end position="346"/>
    </location>
</feature>
<dbReference type="OrthoDB" id="3239538at2"/>
<name>A0A087D5N8_9BIFI</name>
<comment type="caution">
    <text evidence="2">The sequence shown here is derived from an EMBL/GenBank/DDBJ whole genome shotgun (WGS) entry which is preliminary data.</text>
</comment>
<dbReference type="Proteomes" id="UP000029066">
    <property type="component" value="Unassembled WGS sequence"/>
</dbReference>
<evidence type="ECO:0000313" key="2">
    <source>
        <dbReference type="EMBL" id="KFI90838.1"/>
    </source>
</evidence>
<protein>
    <submittedName>
        <fullName evidence="2">Uncharacterized protein</fullName>
    </submittedName>
</protein>
<organism evidence="2 3">
    <name type="scientific">Bifidobacterium saguini DSM 23967</name>
    <dbReference type="NCBI Taxonomy" id="1437607"/>
    <lineage>
        <taxon>Bacteria</taxon>
        <taxon>Bacillati</taxon>
        <taxon>Actinomycetota</taxon>
        <taxon>Actinomycetes</taxon>
        <taxon>Bifidobacteriales</taxon>
        <taxon>Bifidobacteriaceae</taxon>
        <taxon>Bifidobacterium</taxon>
    </lineage>
</organism>
<gene>
    <name evidence="2" type="ORF">BISA_2210</name>
</gene>
<dbReference type="EMBL" id="JGZN01000020">
    <property type="protein sequence ID" value="KFI90838.1"/>
    <property type="molecule type" value="Genomic_DNA"/>
</dbReference>
<dbReference type="STRING" id="1437607.BISA_2210"/>
<proteinExistence type="predicted"/>
<dbReference type="AlphaFoldDB" id="A0A087D5N8"/>
<sequence length="346" mass="38417">MTEDDVRGWDVRVDAADMPLAVSVLAHGGNVWDFHRMKAVEELTGSVDWDFYRWTAERCEDDLLDVCERDDAAAVLDDYRAWYRLDQPGMHAEVSSAMIGIVRTLRRIDENLYAIAASQFHQRLLFPDEECYQLDGGTFISSEAFEEVTDIYQDRYMAWKNGVDDARLVSAWNDPPRVGRIVDELVAADQGGGCFYTDAQPIDYTQGMAYTPERLAADNGLGDLVAQACEASVSYSLAGHPYVDFRPERGDDGRPLLKVLQPGLDRYALIGAEPGLFRVRACDGNGAGEEESFPYSTDDMYMEAGFALRDALDHAVGWIDPQQEPSAEIPGLGMESPLESTDGPSL</sequence>
<evidence type="ECO:0000313" key="3">
    <source>
        <dbReference type="Proteomes" id="UP000029066"/>
    </source>
</evidence>
<reference evidence="2 3" key="1">
    <citation type="submission" date="2014-03" db="EMBL/GenBank/DDBJ databases">
        <title>Genomics of Bifidobacteria.</title>
        <authorList>
            <person name="Ventura M."/>
            <person name="Milani C."/>
            <person name="Lugli G.A."/>
        </authorList>
    </citation>
    <scope>NUCLEOTIDE SEQUENCE [LARGE SCALE GENOMIC DNA]</scope>
    <source>
        <strain evidence="2 3">DSM 23967</strain>
    </source>
</reference>